<organism evidence="17">
    <name type="scientific">Noctiluca scintillans</name>
    <name type="common">Sea sparkle</name>
    <name type="synonym">Red tide dinoflagellate</name>
    <dbReference type="NCBI Taxonomy" id="2966"/>
    <lineage>
        <taxon>Eukaryota</taxon>
        <taxon>Sar</taxon>
        <taxon>Alveolata</taxon>
        <taxon>Dinophyceae</taxon>
        <taxon>Noctilucales</taxon>
        <taxon>Noctilucaceae</taxon>
        <taxon>Noctiluca</taxon>
    </lineage>
</organism>
<dbReference type="Pfam" id="PF00520">
    <property type="entry name" value="Ion_trans"/>
    <property type="match status" value="1"/>
</dbReference>
<keyword evidence="5" id="KW-0107">Calcium channel</keyword>
<evidence type="ECO:0000256" key="1">
    <source>
        <dbReference type="ARBA" id="ARBA00004141"/>
    </source>
</evidence>
<dbReference type="SUPFAM" id="SSF81324">
    <property type="entry name" value="Voltage-gated potassium channels"/>
    <property type="match status" value="1"/>
</dbReference>
<evidence type="ECO:0000256" key="7">
    <source>
        <dbReference type="ARBA" id="ARBA00022837"/>
    </source>
</evidence>
<sequence length="800" mass="90580">MYLQGLMRDHVAHDGLSLLELADVDVQTDDGDDWSGEEHEIKEHNENEVRDESPNPYIPSVKASARSISLNPGVFFLGDGNKHLGSADEVARASSRSITVLPNVMFLGNKKEDENEIPLWTALETDTLDQHNCHADPRSGREGDDVAAPETSEHFDEFMTMWLMGDQMRLKDRMEKFARKQQLALERHRQLVDYQLVQQRTEMRKALVEARRHVMMHQVPSWSSSNPQESLTSLVSISPDVPQRHSTQSACSEQETVRGSVLSLTSELKNAPGTTVARTTWEAVAAGLRASSRSAEINDNVPTYKTECGFMPKHPHPGEGDVNSESIDQIHVHSQERSLRLREAYETAAQRFRTRRYGSRLGLDRISLLALKNATIKETFAHRHFFGCRRIHHLVMSKRYTRCVAGVVFANAIFVAMIARMTVERSLNSYDRRDGGNEADVHQPVWVDVLDACFTLLFAFELVLRIVGLEGQFCIGTEWRWNLFDAVVTILGVTETALRIAPNRNDVVGTIRVVQVLRTARLLRLLRFSYLVPKLRVMTLAIVNCSTMLMWAVVIVILLVFLFSIVFLHGASQYISGAGEGDIYAEDMRMFFGSLSMTMLTLFMAVSGGIDWWDIQKLLLEVHVSYALVFLLFVIITVLAVLNVINAIFVNDAMESTRQDHALRMQGELDDTRFMLERLTVMFQELQSGCEGDGVVLETEFVTQVEREDVKMQFALLGVHFTDSLNFFKLLDVDRNGTLAIDEFVMGCLRLKGHGILIDIDVLARETQDLAKTLIIEHRRSTATLEKKVQEISDRMIMNF</sequence>
<dbReference type="PANTHER" id="PTHR45628">
    <property type="entry name" value="VOLTAGE-DEPENDENT CALCIUM CHANNEL TYPE A SUBUNIT ALPHA-1"/>
    <property type="match status" value="1"/>
</dbReference>
<dbReference type="GO" id="GO:0008331">
    <property type="term" value="F:high voltage-gated calcium channel activity"/>
    <property type="evidence" value="ECO:0007669"/>
    <property type="project" value="TreeGrafter"/>
</dbReference>
<evidence type="ECO:0000256" key="11">
    <source>
        <dbReference type="ARBA" id="ARBA00023136"/>
    </source>
</evidence>
<evidence type="ECO:0000256" key="10">
    <source>
        <dbReference type="ARBA" id="ARBA00023065"/>
    </source>
</evidence>
<evidence type="ECO:0000256" key="14">
    <source>
        <dbReference type="SAM" id="MobiDB-lite"/>
    </source>
</evidence>
<keyword evidence="13" id="KW-0407">Ion channel</keyword>
<evidence type="ECO:0000256" key="3">
    <source>
        <dbReference type="ARBA" id="ARBA00022553"/>
    </source>
</evidence>
<feature type="transmembrane region" description="Helical" evidence="15">
    <location>
        <begin position="590"/>
        <end position="613"/>
    </location>
</feature>
<dbReference type="Gene3D" id="1.20.120.350">
    <property type="entry name" value="Voltage-gated potassium channels. Chain C"/>
    <property type="match status" value="1"/>
</dbReference>
<dbReference type="InterPro" id="IPR005821">
    <property type="entry name" value="Ion_trans_dom"/>
</dbReference>
<keyword evidence="6 15" id="KW-0812">Transmembrane</keyword>
<keyword evidence="7" id="KW-0106">Calcium</keyword>
<dbReference type="PROSITE" id="PS00018">
    <property type="entry name" value="EF_HAND_1"/>
    <property type="match status" value="1"/>
</dbReference>
<keyword evidence="12" id="KW-0325">Glycoprotein</keyword>
<feature type="region of interest" description="Disordered" evidence="14">
    <location>
        <begin position="29"/>
        <end position="56"/>
    </location>
</feature>
<proteinExistence type="predicted"/>
<evidence type="ECO:0000259" key="16">
    <source>
        <dbReference type="PROSITE" id="PS50222"/>
    </source>
</evidence>
<accession>A0A7S1F886</accession>
<dbReference type="GO" id="GO:0005891">
    <property type="term" value="C:voltage-gated calcium channel complex"/>
    <property type="evidence" value="ECO:0007669"/>
    <property type="project" value="TreeGrafter"/>
</dbReference>
<evidence type="ECO:0000256" key="8">
    <source>
        <dbReference type="ARBA" id="ARBA00022882"/>
    </source>
</evidence>
<keyword evidence="4" id="KW-0109">Calcium transport</keyword>
<keyword evidence="8" id="KW-0851">Voltage-gated channel</keyword>
<dbReference type="PANTHER" id="PTHR45628:SF7">
    <property type="entry name" value="VOLTAGE-DEPENDENT CALCIUM CHANNEL TYPE A SUBUNIT ALPHA-1"/>
    <property type="match status" value="1"/>
</dbReference>
<evidence type="ECO:0000256" key="15">
    <source>
        <dbReference type="SAM" id="Phobius"/>
    </source>
</evidence>
<feature type="transmembrane region" description="Helical" evidence="15">
    <location>
        <begin position="625"/>
        <end position="649"/>
    </location>
</feature>
<dbReference type="InterPro" id="IPR027359">
    <property type="entry name" value="Volt_channel_dom_sf"/>
</dbReference>
<feature type="transmembrane region" description="Helical" evidence="15">
    <location>
        <begin position="549"/>
        <end position="569"/>
    </location>
</feature>
<dbReference type="GO" id="GO:0005509">
    <property type="term" value="F:calcium ion binding"/>
    <property type="evidence" value="ECO:0007669"/>
    <property type="project" value="InterPro"/>
</dbReference>
<name>A0A7S1F886_NOCSC</name>
<evidence type="ECO:0000256" key="6">
    <source>
        <dbReference type="ARBA" id="ARBA00022692"/>
    </source>
</evidence>
<feature type="domain" description="EF-hand" evidence="16">
    <location>
        <begin position="719"/>
        <end position="754"/>
    </location>
</feature>
<gene>
    <name evidence="17" type="ORF">NSCI0253_LOCUS23711</name>
</gene>
<dbReference type="InterPro" id="IPR002048">
    <property type="entry name" value="EF_hand_dom"/>
</dbReference>
<dbReference type="InterPro" id="IPR050599">
    <property type="entry name" value="VDCC_alpha-1_subunit"/>
</dbReference>
<keyword evidence="9 15" id="KW-1133">Transmembrane helix</keyword>
<dbReference type="AlphaFoldDB" id="A0A7S1F886"/>
<evidence type="ECO:0000256" key="12">
    <source>
        <dbReference type="ARBA" id="ARBA00023180"/>
    </source>
</evidence>
<dbReference type="PROSITE" id="PS50222">
    <property type="entry name" value="EF_HAND_2"/>
    <property type="match status" value="1"/>
</dbReference>
<keyword evidence="2" id="KW-0813">Transport</keyword>
<keyword evidence="3" id="KW-0597">Phosphoprotein</keyword>
<dbReference type="EMBL" id="HBFQ01033656">
    <property type="protein sequence ID" value="CAD8849361.1"/>
    <property type="molecule type" value="Transcribed_RNA"/>
</dbReference>
<keyword evidence="11 15" id="KW-0472">Membrane</keyword>
<reference evidence="17" key="1">
    <citation type="submission" date="2021-01" db="EMBL/GenBank/DDBJ databases">
        <authorList>
            <person name="Corre E."/>
            <person name="Pelletier E."/>
            <person name="Niang G."/>
            <person name="Scheremetjew M."/>
            <person name="Finn R."/>
            <person name="Kale V."/>
            <person name="Holt S."/>
            <person name="Cochrane G."/>
            <person name="Meng A."/>
            <person name="Brown T."/>
            <person name="Cohen L."/>
        </authorList>
    </citation>
    <scope>NUCLEOTIDE SEQUENCE</scope>
</reference>
<feature type="compositionally biased region" description="Basic and acidic residues" evidence="14">
    <location>
        <begin position="36"/>
        <end position="53"/>
    </location>
</feature>
<evidence type="ECO:0000256" key="2">
    <source>
        <dbReference type="ARBA" id="ARBA00022448"/>
    </source>
</evidence>
<comment type="subcellular location">
    <subcellularLocation>
        <location evidence="1">Membrane</location>
        <topology evidence="1">Multi-pass membrane protein</topology>
    </subcellularLocation>
</comment>
<dbReference type="Gene3D" id="1.10.287.70">
    <property type="match status" value="1"/>
</dbReference>
<keyword evidence="10" id="KW-0406">Ion transport</keyword>
<dbReference type="InterPro" id="IPR018247">
    <property type="entry name" value="EF_Hand_1_Ca_BS"/>
</dbReference>
<evidence type="ECO:0000256" key="4">
    <source>
        <dbReference type="ARBA" id="ARBA00022568"/>
    </source>
</evidence>
<dbReference type="GO" id="GO:0098703">
    <property type="term" value="P:calcium ion import across plasma membrane"/>
    <property type="evidence" value="ECO:0007669"/>
    <property type="project" value="TreeGrafter"/>
</dbReference>
<evidence type="ECO:0000313" key="17">
    <source>
        <dbReference type="EMBL" id="CAD8849361.1"/>
    </source>
</evidence>
<evidence type="ECO:0000256" key="5">
    <source>
        <dbReference type="ARBA" id="ARBA00022673"/>
    </source>
</evidence>
<protein>
    <recommendedName>
        <fullName evidence="16">EF-hand domain-containing protein</fullName>
    </recommendedName>
</protein>
<evidence type="ECO:0000256" key="9">
    <source>
        <dbReference type="ARBA" id="ARBA00022989"/>
    </source>
</evidence>
<evidence type="ECO:0000256" key="13">
    <source>
        <dbReference type="ARBA" id="ARBA00023303"/>
    </source>
</evidence>